<dbReference type="InterPro" id="IPR037058">
    <property type="entry name" value="Falgellar_hook_FlgE_sf"/>
</dbReference>
<dbReference type="InterPro" id="IPR020013">
    <property type="entry name" value="Flagellar_FlgE/F/G"/>
</dbReference>
<reference evidence="11" key="1">
    <citation type="journal article" date="2020" name="Appl. Environ. Microbiol.">
        <title>Diazotrophic Anaeromyxobacter Isolates from Soils.</title>
        <authorList>
            <person name="Masuda Y."/>
            <person name="Yamanaka H."/>
            <person name="Xu Z.X."/>
            <person name="Shiratori Y."/>
            <person name="Aono T."/>
            <person name="Amachi S."/>
            <person name="Senoo K."/>
            <person name="Itoh H."/>
        </authorList>
    </citation>
    <scope>NUCLEOTIDE SEQUENCE [LARGE SCALE GENOMIC DNA]</scope>
    <source>
        <strain evidence="11">R267</strain>
    </source>
</reference>
<evidence type="ECO:0000259" key="7">
    <source>
        <dbReference type="Pfam" id="PF06429"/>
    </source>
</evidence>
<dbReference type="GO" id="GO:0009425">
    <property type="term" value="C:bacterial-type flagellum basal body"/>
    <property type="evidence" value="ECO:0007669"/>
    <property type="project" value="UniProtKB-SubCell"/>
</dbReference>
<dbReference type="PROSITE" id="PS00588">
    <property type="entry name" value="FLAGELLA_BB_ROD"/>
    <property type="match status" value="1"/>
</dbReference>
<evidence type="ECO:0000256" key="3">
    <source>
        <dbReference type="ARBA" id="ARBA00019015"/>
    </source>
</evidence>
<dbReference type="InterPro" id="IPR053967">
    <property type="entry name" value="LlgE_F_G-like_D1"/>
</dbReference>
<keyword evidence="10" id="KW-0966">Cell projection</keyword>
<dbReference type="InterPro" id="IPR019776">
    <property type="entry name" value="Flagellar_basal_body_rod_CS"/>
</dbReference>
<dbReference type="InterPro" id="IPR001444">
    <property type="entry name" value="Flag_bb_rod_N"/>
</dbReference>
<evidence type="ECO:0000313" key="11">
    <source>
        <dbReference type="Proteomes" id="UP000503640"/>
    </source>
</evidence>
<dbReference type="InterPro" id="IPR037925">
    <property type="entry name" value="FlgE/F/G-like"/>
</dbReference>
<sequence>MSLLTSLASGTSGLASASTELAVIGDNIANSNTVGFKAERAAFEDALAQTVIGGAGQIGLGSRLQAVQKLITQGALSNTGVSTDLALQGGGFFEVRGTTGDGRNGTYVTRAGQFTVDRTGFLVNLDGLRVQGYGADAAGNVTSAVGDLQVGNASSAPQPTTTISLKANLQSDAVIPAAWDPTQPAATSNFSTSVTIYDSLGKADQAQVYFRRSGAGTWEWHAVTDGSAVAGGTAGVPSEIAGGTLTFDSNGLLTAQTQASSFNPLNATAPQALAFNFGTPTGAGGSGLDGITQFASASATTFVGQDGFAPGELTSVQIDKKGTVMGIFTNGQSRALGQVGVARVAAPDQLERVGGNLYALTPSSGDAVMGAAGDGGRAYISAGTLEQSNVDIAEQFVRMIAAQRAFEANSKTITTSDQLLSELIQMKR</sequence>
<comment type="function">
    <text evidence="5">A flexible structure which links the flagellar filament to the drive apparatus in the basal body.</text>
</comment>
<dbReference type="Pfam" id="PF07559">
    <property type="entry name" value="FlgE_D2"/>
    <property type="match status" value="1"/>
</dbReference>
<feature type="domain" description="Flagellar hook protein FlgE D2" evidence="8">
    <location>
        <begin position="168"/>
        <end position="308"/>
    </location>
</feature>
<gene>
    <name evidence="10" type="primary">flgE</name>
    <name evidence="10" type="ORF">AMYX_17300</name>
</gene>
<evidence type="ECO:0000259" key="6">
    <source>
        <dbReference type="Pfam" id="PF00460"/>
    </source>
</evidence>
<evidence type="ECO:0000259" key="8">
    <source>
        <dbReference type="Pfam" id="PF07559"/>
    </source>
</evidence>
<accession>A0A7I9VLK8</accession>
<dbReference type="Pfam" id="PF06429">
    <property type="entry name" value="Flg_bbr_C"/>
    <property type="match status" value="1"/>
</dbReference>
<dbReference type="NCBIfam" id="TIGR03506">
    <property type="entry name" value="FlgEFG_subfam"/>
    <property type="match status" value="1"/>
</dbReference>
<dbReference type="Pfam" id="PF22692">
    <property type="entry name" value="LlgE_F_G_D1"/>
    <property type="match status" value="1"/>
</dbReference>
<dbReference type="RefSeq" id="WP_176064490.1">
    <property type="nucleotide sequence ID" value="NZ_BJTG01000004.1"/>
</dbReference>
<evidence type="ECO:0000256" key="1">
    <source>
        <dbReference type="ARBA" id="ARBA00004117"/>
    </source>
</evidence>
<dbReference type="PANTHER" id="PTHR30435">
    <property type="entry name" value="FLAGELLAR PROTEIN"/>
    <property type="match status" value="1"/>
</dbReference>
<dbReference type="InterPro" id="IPR010930">
    <property type="entry name" value="Flg_bb/hook_C_dom"/>
</dbReference>
<evidence type="ECO:0000313" key="10">
    <source>
        <dbReference type="EMBL" id="GEJ56989.1"/>
    </source>
</evidence>
<dbReference type="GO" id="GO:0071978">
    <property type="term" value="P:bacterial-type flagellum-dependent swarming motility"/>
    <property type="evidence" value="ECO:0007669"/>
    <property type="project" value="TreeGrafter"/>
</dbReference>
<organism evidence="10 11">
    <name type="scientific">Anaeromyxobacter diazotrophicus</name>
    <dbReference type="NCBI Taxonomy" id="2590199"/>
    <lineage>
        <taxon>Bacteria</taxon>
        <taxon>Pseudomonadati</taxon>
        <taxon>Myxococcota</taxon>
        <taxon>Myxococcia</taxon>
        <taxon>Myxococcales</taxon>
        <taxon>Cystobacterineae</taxon>
        <taxon>Anaeromyxobacteraceae</taxon>
        <taxon>Anaeromyxobacter</taxon>
    </lineage>
</organism>
<evidence type="ECO:0000256" key="2">
    <source>
        <dbReference type="ARBA" id="ARBA00009677"/>
    </source>
</evidence>
<feature type="domain" description="Flagellar basal body rod protein N-terminal" evidence="6">
    <location>
        <begin position="9"/>
        <end position="37"/>
    </location>
</feature>
<dbReference type="GO" id="GO:0005829">
    <property type="term" value="C:cytosol"/>
    <property type="evidence" value="ECO:0007669"/>
    <property type="project" value="TreeGrafter"/>
</dbReference>
<evidence type="ECO:0000256" key="4">
    <source>
        <dbReference type="ARBA" id="ARBA00023143"/>
    </source>
</evidence>
<keyword evidence="10" id="KW-0969">Cilium</keyword>
<dbReference type="Pfam" id="PF00460">
    <property type="entry name" value="Flg_bb_rod"/>
    <property type="match status" value="1"/>
</dbReference>
<keyword evidence="4 5" id="KW-0975">Bacterial flagellum</keyword>
<name>A0A7I9VLK8_9BACT</name>
<dbReference type="Proteomes" id="UP000503640">
    <property type="component" value="Unassembled WGS sequence"/>
</dbReference>
<evidence type="ECO:0000256" key="5">
    <source>
        <dbReference type="RuleBase" id="RU362116"/>
    </source>
</evidence>
<comment type="subcellular location">
    <subcellularLocation>
        <location evidence="1 5">Bacterial flagellum basal body</location>
    </subcellularLocation>
</comment>
<protein>
    <recommendedName>
        <fullName evidence="3 5">Flagellar hook protein FlgE</fullName>
    </recommendedName>
</protein>
<comment type="caution">
    <text evidence="10">The sequence shown here is derived from an EMBL/GenBank/DDBJ whole genome shotgun (WGS) entry which is preliminary data.</text>
</comment>
<dbReference type="InterPro" id="IPR011491">
    <property type="entry name" value="FlgE_D2"/>
</dbReference>
<feature type="domain" description="Flagellar basal-body/hook protein C-terminal" evidence="7">
    <location>
        <begin position="382"/>
        <end position="426"/>
    </location>
</feature>
<dbReference type="EMBL" id="BJTG01000004">
    <property type="protein sequence ID" value="GEJ56989.1"/>
    <property type="molecule type" value="Genomic_DNA"/>
</dbReference>
<keyword evidence="11" id="KW-1185">Reference proteome</keyword>
<feature type="domain" description="Flagellar hook protein FlgE/F/G-like D1" evidence="9">
    <location>
        <begin position="86"/>
        <end position="147"/>
    </location>
</feature>
<dbReference type="Gene3D" id="2.60.98.20">
    <property type="entry name" value="Flagellar hook protein FlgE"/>
    <property type="match status" value="1"/>
</dbReference>
<comment type="similarity">
    <text evidence="2 5">Belongs to the flagella basal body rod proteins family.</text>
</comment>
<dbReference type="GO" id="GO:0009424">
    <property type="term" value="C:bacterial-type flagellum hook"/>
    <property type="evidence" value="ECO:0007669"/>
    <property type="project" value="TreeGrafter"/>
</dbReference>
<dbReference type="SUPFAM" id="SSF117143">
    <property type="entry name" value="Flagellar hook protein flgE"/>
    <property type="match status" value="1"/>
</dbReference>
<dbReference type="PANTHER" id="PTHR30435:SF1">
    <property type="entry name" value="FLAGELLAR HOOK PROTEIN FLGE"/>
    <property type="match status" value="1"/>
</dbReference>
<dbReference type="AlphaFoldDB" id="A0A7I9VLK8"/>
<keyword evidence="10" id="KW-0282">Flagellum</keyword>
<proteinExistence type="inferred from homology"/>
<evidence type="ECO:0000259" key="9">
    <source>
        <dbReference type="Pfam" id="PF22692"/>
    </source>
</evidence>